<comment type="caution">
    <text evidence="1">The sequence shown here is derived from an EMBL/GenBank/DDBJ whole genome shotgun (WGS) entry which is preliminary data.</text>
</comment>
<keyword evidence="2" id="KW-1185">Reference proteome</keyword>
<dbReference type="EMBL" id="BTGU01000003">
    <property type="protein sequence ID" value="GMN32798.1"/>
    <property type="molecule type" value="Genomic_DNA"/>
</dbReference>
<name>A0AA88CS78_FICCA</name>
<dbReference type="Proteomes" id="UP001187192">
    <property type="component" value="Unassembled WGS sequence"/>
</dbReference>
<evidence type="ECO:0000313" key="1">
    <source>
        <dbReference type="EMBL" id="GMN32798.1"/>
    </source>
</evidence>
<proteinExistence type="predicted"/>
<sequence length="67" mass="7576">MTVACVEICHGSMIRARRSRDWSVSHCGVLLLDAVNVKIWSMVTDFCHRHGSLFAERERGERDMGGV</sequence>
<evidence type="ECO:0000313" key="2">
    <source>
        <dbReference type="Proteomes" id="UP001187192"/>
    </source>
</evidence>
<protein>
    <submittedName>
        <fullName evidence="1">Uncharacterized protein</fullName>
    </submittedName>
</protein>
<gene>
    <name evidence="1" type="ORF">TIFTF001_003835</name>
</gene>
<organism evidence="1 2">
    <name type="scientific">Ficus carica</name>
    <name type="common">Common fig</name>
    <dbReference type="NCBI Taxonomy" id="3494"/>
    <lineage>
        <taxon>Eukaryota</taxon>
        <taxon>Viridiplantae</taxon>
        <taxon>Streptophyta</taxon>
        <taxon>Embryophyta</taxon>
        <taxon>Tracheophyta</taxon>
        <taxon>Spermatophyta</taxon>
        <taxon>Magnoliopsida</taxon>
        <taxon>eudicotyledons</taxon>
        <taxon>Gunneridae</taxon>
        <taxon>Pentapetalae</taxon>
        <taxon>rosids</taxon>
        <taxon>fabids</taxon>
        <taxon>Rosales</taxon>
        <taxon>Moraceae</taxon>
        <taxon>Ficeae</taxon>
        <taxon>Ficus</taxon>
    </lineage>
</organism>
<reference evidence="1" key="1">
    <citation type="submission" date="2023-07" db="EMBL/GenBank/DDBJ databases">
        <title>draft genome sequence of fig (Ficus carica).</title>
        <authorList>
            <person name="Takahashi T."/>
            <person name="Nishimura K."/>
        </authorList>
    </citation>
    <scope>NUCLEOTIDE SEQUENCE</scope>
</reference>
<accession>A0AA88CS78</accession>
<dbReference type="AlphaFoldDB" id="A0AA88CS78"/>